<reference evidence="5 6" key="1">
    <citation type="journal article" date="2012" name="Genome Biol.">
        <title>Genome and low-iron response of an oceanic diatom adapted to chronic iron limitation.</title>
        <authorList>
            <person name="Lommer M."/>
            <person name="Specht M."/>
            <person name="Roy A.S."/>
            <person name="Kraemer L."/>
            <person name="Andreson R."/>
            <person name="Gutowska M.A."/>
            <person name="Wolf J."/>
            <person name="Bergner S.V."/>
            <person name="Schilhabel M.B."/>
            <person name="Klostermeier U.C."/>
            <person name="Beiko R.G."/>
            <person name="Rosenstiel P."/>
            <person name="Hippler M."/>
            <person name="Laroche J."/>
        </authorList>
    </citation>
    <scope>NUCLEOTIDE SEQUENCE [LARGE SCALE GENOMIC DNA]</scope>
    <source>
        <strain evidence="5 6">CCMP1005</strain>
    </source>
</reference>
<protein>
    <recommendedName>
        <fullName evidence="4">Rad21/Rec8-like protein C-terminal eukaryotic domain-containing protein</fullName>
    </recommendedName>
</protein>
<dbReference type="PANTHER" id="PTHR48100">
    <property type="entry name" value="BROAD-SPECIFICITY PHOSPHATASE YOR283W-RELATED"/>
    <property type="match status" value="1"/>
</dbReference>
<dbReference type="CDD" id="cd07067">
    <property type="entry name" value="HP_PGM_like"/>
    <property type="match status" value="1"/>
</dbReference>
<dbReference type="InterPro" id="IPR006909">
    <property type="entry name" value="Rad21/Rec8_C_eu"/>
</dbReference>
<dbReference type="AlphaFoldDB" id="K0RTK4"/>
<dbReference type="InterPro" id="IPR013078">
    <property type="entry name" value="His_Pase_superF_clade-1"/>
</dbReference>
<sequence length="524" mass="58618">MRGARGREQRGAAAERVMEDEARRQLEEEEEDGEVERARSQQQGEEEEGGGEPREDDELDFGGGGDDFNIDEDRAAEDDLETPFDVKDEFGAVEYKNDDLADDDELSQRSDGSNFSLGAVNDLEKELYDVDGDGEESEERQALGEEAAHTHKWHKHTVRVFGILKRQMRSEDDEEGADEEGEEKPTELSYNKLSSGCSRRTAAGVFFEMLQLKTWDYVEVREFLCFIVTTFDLEGIRSTPSFAVQLDQEKDYGDITVRPDAYPGVTSSVEAWVVQMLLKIIALRHGQSAANAQGIIQGQGGAWPLTEIGRLQAQHANERLLSLSSSDGREEPYFWRAYSSDLKRAKDTAEIALKSIHLSWQEAEEEWRNERTGASVADVPVREYSEDVATRTRSFLADLIDEVKSLKRKEAPRILISSHGGCLKTMLEGAIGFPEVGKLQNCSLTEIDVLTHCEEETTIAVHNKDLDCWFRLGPLVNSVDHLPQELLQGNEQSLNTLYGALHLDGDDASAAAEGRIPTFQSFKS</sequence>
<dbReference type="Gene3D" id="3.40.50.1240">
    <property type="entry name" value="Phosphoglycerate mutase-like"/>
    <property type="match status" value="1"/>
</dbReference>
<accession>K0RTK4</accession>
<organism evidence="5 6">
    <name type="scientific">Thalassiosira oceanica</name>
    <name type="common">Marine diatom</name>
    <dbReference type="NCBI Taxonomy" id="159749"/>
    <lineage>
        <taxon>Eukaryota</taxon>
        <taxon>Sar</taxon>
        <taxon>Stramenopiles</taxon>
        <taxon>Ochrophyta</taxon>
        <taxon>Bacillariophyta</taxon>
        <taxon>Coscinodiscophyceae</taxon>
        <taxon>Thalassiosirophycidae</taxon>
        <taxon>Thalassiosirales</taxon>
        <taxon>Thalassiosiraceae</taxon>
        <taxon>Thalassiosira</taxon>
    </lineage>
</organism>
<feature type="region of interest" description="Disordered" evidence="3">
    <location>
        <begin position="1"/>
        <end position="115"/>
    </location>
</feature>
<dbReference type="GO" id="GO:0005737">
    <property type="term" value="C:cytoplasm"/>
    <property type="evidence" value="ECO:0007669"/>
    <property type="project" value="TreeGrafter"/>
</dbReference>
<feature type="compositionally biased region" description="Acidic residues" evidence="3">
    <location>
        <begin position="171"/>
        <end position="182"/>
    </location>
</feature>
<dbReference type="GO" id="GO:0016791">
    <property type="term" value="F:phosphatase activity"/>
    <property type="evidence" value="ECO:0007669"/>
    <property type="project" value="TreeGrafter"/>
</dbReference>
<dbReference type="SMART" id="SM00855">
    <property type="entry name" value="PGAM"/>
    <property type="match status" value="1"/>
</dbReference>
<evidence type="ECO:0000256" key="2">
    <source>
        <dbReference type="PIRSR" id="PIRSR613078-2"/>
    </source>
</evidence>
<evidence type="ECO:0000313" key="6">
    <source>
        <dbReference type="Proteomes" id="UP000266841"/>
    </source>
</evidence>
<dbReference type="InterPro" id="IPR029033">
    <property type="entry name" value="His_PPase_superfam"/>
</dbReference>
<dbReference type="InterPro" id="IPR050275">
    <property type="entry name" value="PGM_Phosphatase"/>
</dbReference>
<feature type="domain" description="Rad21/Rec8-like protein C-terminal eukaryotic" evidence="4">
    <location>
        <begin position="185"/>
        <end position="220"/>
    </location>
</feature>
<name>K0RTK4_THAOC</name>
<dbReference type="SUPFAM" id="SSF46785">
    <property type="entry name" value="Winged helix' DNA-binding domain"/>
    <property type="match status" value="1"/>
</dbReference>
<dbReference type="SUPFAM" id="SSF53254">
    <property type="entry name" value="Phosphoglycerate mutase-like"/>
    <property type="match status" value="1"/>
</dbReference>
<dbReference type="InterPro" id="IPR036390">
    <property type="entry name" value="WH_DNA-bd_sf"/>
</dbReference>
<evidence type="ECO:0000313" key="5">
    <source>
        <dbReference type="EMBL" id="EJK50022.1"/>
    </source>
</evidence>
<proteinExistence type="predicted"/>
<feature type="binding site" evidence="2">
    <location>
        <position position="344"/>
    </location>
    <ligand>
        <name>substrate</name>
    </ligand>
</feature>
<dbReference type="Pfam" id="PF00300">
    <property type="entry name" value="His_Phos_1"/>
    <property type="match status" value="1"/>
</dbReference>
<feature type="compositionally biased region" description="Basic and acidic residues" evidence="3">
    <location>
        <begin position="1"/>
        <end position="10"/>
    </location>
</feature>
<dbReference type="Gene3D" id="1.10.10.580">
    <property type="entry name" value="Structural maintenance of chromosome 1. Chain E"/>
    <property type="match status" value="1"/>
</dbReference>
<evidence type="ECO:0000256" key="3">
    <source>
        <dbReference type="SAM" id="MobiDB-lite"/>
    </source>
</evidence>
<feature type="compositionally biased region" description="Basic and acidic residues" evidence="3">
    <location>
        <begin position="84"/>
        <end position="99"/>
    </location>
</feature>
<feature type="active site" description="Tele-phosphohistidine intermediate" evidence="1">
    <location>
        <position position="285"/>
    </location>
</feature>
<dbReference type="PANTHER" id="PTHR48100:SF1">
    <property type="entry name" value="HISTIDINE PHOSPHATASE FAMILY PROTEIN-RELATED"/>
    <property type="match status" value="1"/>
</dbReference>
<evidence type="ECO:0000256" key="1">
    <source>
        <dbReference type="PIRSR" id="PIRSR613078-1"/>
    </source>
</evidence>
<dbReference type="EMBL" id="AGNL01044259">
    <property type="protein sequence ID" value="EJK50022.1"/>
    <property type="molecule type" value="Genomic_DNA"/>
</dbReference>
<feature type="active site" description="Proton donor/acceptor" evidence="1">
    <location>
        <position position="370"/>
    </location>
</feature>
<evidence type="ECO:0000259" key="4">
    <source>
        <dbReference type="Pfam" id="PF04824"/>
    </source>
</evidence>
<dbReference type="Pfam" id="PF04824">
    <property type="entry name" value="Rad21_Rec8"/>
    <property type="match status" value="1"/>
</dbReference>
<feature type="region of interest" description="Disordered" evidence="3">
    <location>
        <begin position="169"/>
        <end position="192"/>
    </location>
</feature>
<keyword evidence="6" id="KW-1185">Reference proteome</keyword>
<dbReference type="Proteomes" id="UP000266841">
    <property type="component" value="Unassembled WGS sequence"/>
</dbReference>
<gene>
    <name evidence="5" type="ORF">THAOC_31050</name>
</gene>
<feature type="binding site" evidence="2">
    <location>
        <begin position="284"/>
        <end position="291"/>
    </location>
    <ligand>
        <name>substrate</name>
    </ligand>
</feature>
<dbReference type="OrthoDB" id="10071381at2759"/>
<feature type="compositionally biased region" description="Acidic residues" evidence="3">
    <location>
        <begin position="44"/>
        <end position="60"/>
    </location>
</feature>
<dbReference type="InterPro" id="IPR023093">
    <property type="entry name" value="ScpA-like_C"/>
</dbReference>
<comment type="caution">
    <text evidence="5">The sequence shown here is derived from an EMBL/GenBank/DDBJ whole genome shotgun (WGS) entry which is preliminary data.</text>
</comment>
<feature type="compositionally biased region" description="Acidic residues" evidence="3">
    <location>
        <begin position="68"/>
        <end position="82"/>
    </location>
</feature>
<feature type="compositionally biased region" description="Basic and acidic residues" evidence="3">
    <location>
        <begin position="16"/>
        <end position="26"/>
    </location>
</feature>